<name>A0ABV8IVV4_9ACTN</name>
<organism evidence="1 2">
    <name type="scientific">Actinoplanes subglobosus</name>
    <dbReference type="NCBI Taxonomy" id="1547892"/>
    <lineage>
        <taxon>Bacteria</taxon>
        <taxon>Bacillati</taxon>
        <taxon>Actinomycetota</taxon>
        <taxon>Actinomycetes</taxon>
        <taxon>Micromonosporales</taxon>
        <taxon>Micromonosporaceae</taxon>
        <taxon>Actinoplanes</taxon>
    </lineage>
</organism>
<evidence type="ECO:0000313" key="1">
    <source>
        <dbReference type="EMBL" id="MFC4066448.1"/>
    </source>
</evidence>
<reference evidence="2" key="1">
    <citation type="journal article" date="2019" name="Int. J. Syst. Evol. Microbiol.">
        <title>The Global Catalogue of Microorganisms (GCM) 10K type strain sequencing project: providing services to taxonomists for standard genome sequencing and annotation.</title>
        <authorList>
            <consortium name="The Broad Institute Genomics Platform"/>
            <consortium name="The Broad Institute Genome Sequencing Center for Infectious Disease"/>
            <person name="Wu L."/>
            <person name="Ma J."/>
        </authorList>
    </citation>
    <scope>NUCLEOTIDE SEQUENCE [LARGE SCALE GENOMIC DNA]</scope>
    <source>
        <strain evidence="2">TBRC 5832</strain>
    </source>
</reference>
<dbReference type="RefSeq" id="WP_378067416.1">
    <property type="nucleotide sequence ID" value="NZ_JBHSBL010000015.1"/>
</dbReference>
<protein>
    <submittedName>
        <fullName evidence="1">Uncharacterized protein</fullName>
    </submittedName>
</protein>
<proteinExistence type="predicted"/>
<dbReference type="EMBL" id="JBHSBL010000015">
    <property type="protein sequence ID" value="MFC4066448.1"/>
    <property type="molecule type" value="Genomic_DNA"/>
</dbReference>
<comment type="caution">
    <text evidence="1">The sequence shown here is derived from an EMBL/GenBank/DDBJ whole genome shotgun (WGS) entry which is preliminary data.</text>
</comment>
<gene>
    <name evidence="1" type="ORF">ACFO0C_16055</name>
</gene>
<accession>A0ABV8IVV4</accession>
<keyword evidence="2" id="KW-1185">Reference proteome</keyword>
<dbReference type="Proteomes" id="UP001595867">
    <property type="component" value="Unassembled WGS sequence"/>
</dbReference>
<sequence>MGYDIHITRAVPFYLDHRYPIAASEVRSLVRDTADLVIPDDQAAGSFQILVGDDSWLAFTGGRLHTKNPGDPMIRRMIEIATALDAWVAGDEDEIYTWENGEVTSDEADLPEITPITLDRPVTAEEWAAHVAATPDLDWFTRVEAVLPSGRRWIDCPPVACWTGHPGGRPVPFFVDEAGDGAIEVEEPDDLTLARMRLLFV</sequence>
<evidence type="ECO:0000313" key="2">
    <source>
        <dbReference type="Proteomes" id="UP001595867"/>
    </source>
</evidence>